<sequence>MSKGYNTFSKLNTRRLDSHLGFKLDSDTAGVHTKLATDSLAPDNTTKPPHRTHFVPTASTGQIFTLGKIVGVGCGIGRLIDIIQAVFIPFRKSFRAVWEIPWATQRVSLQDFAVHALAGTPLASFMYAIIQDSLCSPSNILLVEISPVILPRSWNGPVHASASRQTYSPAHLAITSCTTTGPANHAAALSSMHHVKQGCQSTARTSGSRISTKVGGRTTPPPTTISRRPNYPSRKLVELRNTPLASPKLVCLLAEALVHHAYILDALETINQSRKNGMHIPPRLYESIVFRFAQRDRWAEILNLLEPLQSLSPSGSRETDHTITTRLCEWRVRACAELGDFAGMERALGMFPHGIPLRAWKVAERACLKNSDPRMAARIQEVLRLDKKHKVKGKKAVGAGERDELRLGEVAQILIGHFQAQDVALHDALTSTQIVRTQTNVRDHPTYLITKRSSSNTPHSPDLCHSFTPDSWLATRCVLQLVQNNRVTEAAAVVAAMCKKMSSVNGASPSQPCSSTSTHETAPLSLSEIFASVYPDIHVFNALIKGVLNIRGLSGMLALLEIMHDIQVKPDALTATLLLRYLDRQRAWSPGRLIDTLVDLTSPISYDYDNDPAVPPKPQPVPVSIQHTNVLLSSILNTERNATLGGGWKASAAFLKYHNRPIDRRPPSDSRLTSSPSDVDPPTAGLKFQARAESLKPILDALRARGVRNDSMAYALRAQRDGVVRLDPEAGRKVLQRADIPLGDYHYAALMAGLVECGYMDSAKAVMKSAHESGFGAGSPVMHTILITGYGRMGLPRQAERVFKQMLLAKVKADAIAVDALAGAWFIAGEYQRARQTVLRYWPGDGELPFREDTPLKKMITELRKLRPVSKVRRKHTQVSAGEDAYVGPIVQAIKAPDKTLPLTSNIAAGERKDGNGSNSRRYSSVAGVGLQLDAVDWMKSRTPVGTAPDLAECNEQRKQKPRARIRMMLSSSQNG</sequence>
<feature type="compositionally biased region" description="Polar residues" evidence="2">
    <location>
        <begin position="202"/>
        <end position="211"/>
    </location>
</feature>
<proteinExistence type="predicted"/>
<dbReference type="STRING" id="983506.L8WMA8"/>
<evidence type="ECO:0000256" key="1">
    <source>
        <dbReference type="PROSITE-ProRule" id="PRU00708"/>
    </source>
</evidence>
<feature type="repeat" description="PPR" evidence="1">
    <location>
        <begin position="779"/>
        <end position="813"/>
    </location>
</feature>
<dbReference type="Gene3D" id="1.25.40.10">
    <property type="entry name" value="Tetratricopeptide repeat domain"/>
    <property type="match status" value="2"/>
</dbReference>
<dbReference type="InterPro" id="IPR011990">
    <property type="entry name" value="TPR-like_helical_dom_sf"/>
</dbReference>
<name>L8WMA8_THACA</name>
<dbReference type="HOGENOM" id="CLU_338629_0_0_1"/>
<feature type="region of interest" description="Disordered" evidence="2">
    <location>
        <begin position="202"/>
        <end position="230"/>
    </location>
</feature>
<dbReference type="InterPro" id="IPR002885">
    <property type="entry name" value="PPR_rpt"/>
</dbReference>
<dbReference type="Pfam" id="PF01535">
    <property type="entry name" value="PPR"/>
    <property type="match status" value="1"/>
</dbReference>
<dbReference type="InterPro" id="IPR050667">
    <property type="entry name" value="PPR-containing_protein"/>
</dbReference>
<comment type="caution">
    <text evidence="3">The sequence shown here is derived from an EMBL/GenBank/DDBJ whole genome shotgun (WGS) entry which is preliminary data.</text>
</comment>
<dbReference type="PROSITE" id="PS51375">
    <property type="entry name" value="PPR"/>
    <property type="match status" value="1"/>
</dbReference>
<dbReference type="PANTHER" id="PTHR47939">
    <property type="entry name" value="MEMBRANE-ASSOCIATED SALT-INDUCIBLE PROTEIN-LIKE"/>
    <property type="match status" value="1"/>
</dbReference>
<dbReference type="EMBL" id="AFRT01002397">
    <property type="protein sequence ID" value="ELU37897.1"/>
    <property type="molecule type" value="Genomic_DNA"/>
</dbReference>
<dbReference type="OrthoDB" id="185373at2759"/>
<evidence type="ECO:0000256" key="2">
    <source>
        <dbReference type="SAM" id="MobiDB-lite"/>
    </source>
</evidence>
<keyword evidence="4" id="KW-1185">Reference proteome</keyword>
<dbReference type="NCBIfam" id="TIGR00756">
    <property type="entry name" value="PPR"/>
    <property type="match status" value="1"/>
</dbReference>
<protein>
    <submittedName>
        <fullName evidence="3">PPR domain-containing protein</fullName>
    </submittedName>
</protein>
<dbReference type="PANTHER" id="PTHR47939:SF5">
    <property type="entry name" value="PENTACOTRIPEPTIDE-REPEAT REGION OF PRORP DOMAIN-CONTAINING PROTEIN"/>
    <property type="match status" value="1"/>
</dbReference>
<accession>L8WMA8</accession>
<evidence type="ECO:0000313" key="4">
    <source>
        <dbReference type="Proteomes" id="UP000011668"/>
    </source>
</evidence>
<gene>
    <name evidence="3" type="ORF">AG1IA_08069</name>
</gene>
<feature type="region of interest" description="Disordered" evidence="2">
    <location>
        <begin position="660"/>
        <end position="683"/>
    </location>
</feature>
<reference evidence="3 4" key="1">
    <citation type="journal article" date="2013" name="Nat. Commun.">
        <title>The evolution and pathogenic mechanisms of the rice sheath blight pathogen.</title>
        <authorList>
            <person name="Zheng A."/>
            <person name="Lin R."/>
            <person name="Xu L."/>
            <person name="Qin P."/>
            <person name="Tang C."/>
            <person name="Ai P."/>
            <person name="Zhang D."/>
            <person name="Liu Y."/>
            <person name="Sun Z."/>
            <person name="Feng H."/>
            <person name="Wang Y."/>
            <person name="Chen Y."/>
            <person name="Liang X."/>
            <person name="Fu R."/>
            <person name="Li Q."/>
            <person name="Zhang J."/>
            <person name="Yu X."/>
            <person name="Xie Z."/>
            <person name="Ding L."/>
            <person name="Guan P."/>
            <person name="Tang J."/>
            <person name="Liang Y."/>
            <person name="Wang S."/>
            <person name="Deng Q."/>
            <person name="Li S."/>
            <person name="Zhu J."/>
            <person name="Wang L."/>
            <person name="Liu H."/>
            <person name="Li P."/>
        </authorList>
    </citation>
    <scope>NUCLEOTIDE SEQUENCE [LARGE SCALE GENOMIC DNA]</scope>
    <source>
        <strain evidence="4">AG-1 IA</strain>
    </source>
</reference>
<dbReference type="Proteomes" id="UP000011668">
    <property type="component" value="Unassembled WGS sequence"/>
</dbReference>
<dbReference type="AlphaFoldDB" id="L8WMA8"/>
<organism evidence="3 4">
    <name type="scientific">Thanatephorus cucumeris (strain AG1-IA)</name>
    <name type="common">Rice sheath blight fungus</name>
    <name type="synonym">Rhizoctonia solani</name>
    <dbReference type="NCBI Taxonomy" id="983506"/>
    <lineage>
        <taxon>Eukaryota</taxon>
        <taxon>Fungi</taxon>
        <taxon>Dikarya</taxon>
        <taxon>Basidiomycota</taxon>
        <taxon>Agaricomycotina</taxon>
        <taxon>Agaricomycetes</taxon>
        <taxon>Cantharellales</taxon>
        <taxon>Ceratobasidiaceae</taxon>
        <taxon>Rhizoctonia</taxon>
        <taxon>Rhizoctonia solani AG-1</taxon>
    </lineage>
</organism>
<evidence type="ECO:0000313" key="3">
    <source>
        <dbReference type="EMBL" id="ELU37897.1"/>
    </source>
</evidence>